<feature type="transmembrane region" description="Helical" evidence="6">
    <location>
        <begin position="69"/>
        <end position="89"/>
    </location>
</feature>
<evidence type="ECO:0000313" key="8">
    <source>
        <dbReference type="EMBL" id="APW59040.1"/>
    </source>
</evidence>
<evidence type="ECO:0000256" key="2">
    <source>
        <dbReference type="ARBA" id="ARBA00022448"/>
    </source>
</evidence>
<dbReference type="OrthoDB" id="237226at2"/>
<feature type="transmembrane region" description="Helical" evidence="6">
    <location>
        <begin position="381"/>
        <end position="400"/>
    </location>
</feature>
<keyword evidence="3 6" id="KW-0812">Transmembrane</keyword>
<dbReference type="KEGG" id="pbor:BSF38_00453"/>
<name>A0A1U7CJC2_9BACT</name>
<feature type="transmembrane region" description="Helical" evidence="6">
    <location>
        <begin position="31"/>
        <end position="49"/>
    </location>
</feature>
<evidence type="ECO:0000256" key="3">
    <source>
        <dbReference type="ARBA" id="ARBA00022692"/>
    </source>
</evidence>
<dbReference type="GO" id="GO:0022857">
    <property type="term" value="F:transmembrane transporter activity"/>
    <property type="evidence" value="ECO:0007669"/>
    <property type="project" value="InterPro"/>
</dbReference>
<dbReference type="Gene3D" id="1.20.1250.20">
    <property type="entry name" value="MFS general substrate transporter like domains"/>
    <property type="match status" value="1"/>
</dbReference>
<dbReference type="InterPro" id="IPR036259">
    <property type="entry name" value="MFS_trans_sf"/>
</dbReference>
<dbReference type="PANTHER" id="PTHR23501:SF191">
    <property type="entry name" value="VACUOLAR BASIC AMINO ACID TRANSPORTER 4"/>
    <property type="match status" value="1"/>
</dbReference>
<evidence type="ECO:0000313" key="9">
    <source>
        <dbReference type="Proteomes" id="UP000186309"/>
    </source>
</evidence>
<dbReference type="Proteomes" id="UP000186309">
    <property type="component" value="Chromosome"/>
</dbReference>
<proteinExistence type="predicted"/>
<keyword evidence="5 6" id="KW-0472">Membrane</keyword>
<organism evidence="8 9">
    <name type="scientific">Paludisphaera borealis</name>
    <dbReference type="NCBI Taxonomy" id="1387353"/>
    <lineage>
        <taxon>Bacteria</taxon>
        <taxon>Pseudomonadati</taxon>
        <taxon>Planctomycetota</taxon>
        <taxon>Planctomycetia</taxon>
        <taxon>Isosphaerales</taxon>
        <taxon>Isosphaeraceae</taxon>
        <taxon>Paludisphaera</taxon>
    </lineage>
</organism>
<dbReference type="PROSITE" id="PS50850">
    <property type="entry name" value="MFS"/>
    <property type="match status" value="1"/>
</dbReference>
<feature type="transmembrane region" description="Helical" evidence="6">
    <location>
        <begin position="98"/>
        <end position="117"/>
    </location>
</feature>
<dbReference type="GO" id="GO:0005886">
    <property type="term" value="C:plasma membrane"/>
    <property type="evidence" value="ECO:0007669"/>
    <property type="project" value="TreeGrafter"/>
</dbReference>
<dbReference type="PANTHER" id="PTHR23501">
    <property type="entry name" value="MAJOR FACILITATOR SUPERFAMILY"/>
    <property type="match status" value="1"/>
</dbReference>
<accession>A0A1U7CJC2</accession>
<feature type="transmembrane region" description="Helical" evidence="6">
    <location>
        <begin position="420"/>
        <end position="437"/>
    </location>
</feature>
<keyword evidence="2" id="KW-0813">Transport</keyword>
<feature type="transmembrane region" description="Helical" evidence="6">
    <location>
        <begin position="287"/>
        <end position="313"/>
    </location>
</feature>
<feature type="transmembrane region" description="Helical" evidence="6">
    <location>
        <begin position="250"/>
        <end position="267"/>
    </location>
</feature>
<dbReference type="AlphaFoldDB" id="A0A1U7CJC2"/>
<feature type="transmembrane region" description="Helical" evidence="6">
    <location>
        <begin position="325"/>
        <end position="345"/>
    </location>
</feature>
<feature type="transmembrane region" description="Helical" evidence="6">
    <location>
        <begin position="217"/>
        <end position="238"/>
    </location>
</feature>
<feature type="transmembrane region" description="Helical" evidence="6">
    <location>
        <begin position="183"/>
        <end position="205"/>
    </location>
</feature>
<dbReference type="Gene3D" id="1.20.1720.10">
    <property type="entry name" value="Multidrug resistance protein D"/>
    <property type="match status" value="1"/>
</dbReference>
<evidence type="ECO:0000259" key="7">
    <source>
        <dbReference type="PROSITE" id="PS50850"/>
    </source>
</evidence>
<dbReference type="GO" id="GO:0012505">
    <property type="term" value="C:endomembrane system"/>
    <property type="evidence" value="ECO:0007669"/>
    <property type="project" value="UniProtKB-SubCell"/>
</dbReference>
<feature type="transmembrane region" description="Helical" evidence="6">
    <location>
        <begin position="352"/>
        <end position="369"/>
    </location>
</feature>
<evidence type="ECO:0000256" key="5">
    <source>
        <dbReference type="ARBA" id="ARBA00023136"/>
    </source>
</evidence>
<evidence type="ECO:0000256" key="1">
    <source>
        <dbReference type="ARBA" id="ARBA00004127"/>
    </source>
</evidence>
<dbReference type="SUPFAM" id="SSF103473">
    <property type="entry name" value="MFS general substrate transporter"/>
    <property type="match status" value="2"/>
</dbReference>
<evidence type="ECO:0000256" key="6">
    <source>
        <dbReference type="SAM" id="Phobius"/>
    </source>
</evidence>
<sequence>MNVLSRAVHRPAKDPVHPQVLPWRGVQRREWIVLAIMPTLLLAGMNSTFTDLARPFVVNELSSDRYRYQWVPGCTLLGSVAGMSLIAWARNHFGLKKAYITGLILFMFGSLACGLAPNMELLGGARFVQGWGNGMVVTTVLAVFWREFPDHRDGAIAAYVLGLYFGRIVAPSVSGYLMNLPTWRTIFFFMVPITSTCTVLTSHLLQPDEPREEALEPFDFEGLLLLLGWVVCLMFGLFRFQKWGWWTANEFWIVSTIGGGLFVWFLLHEWFCPHPLLDLRLFGRLRFALSVVIKALADLTFFSVISVLVRYMAVTRDYERVTTGMVLLPAVVTMASTLALTAWLGTRSDRKLRLILGLTGMVVGTWTLSSIDLYTDKFWTAVYTALWSASAGLVASPLICISQEDMSPAEVASSAGIKNLMLVLPAFVGGNLLTIFIERRSDAHFDAMRQSVTSNRPPLDDVRRDVVDYFMLNGLDVSDATGQARRLLASYTHDYATVFAYQSAFQILAVTLALAIPLAFLLRPLPADATGPQRG</sequence>
<feature type="domain" description="Major facilitator superfamily (MFS) profile" evidence="7">
    <location>
        <begin position="32"/>
        <end position="527"/>
    </location>
</feature>
<comment type="subcellular location">
    <subcellularLocation>
        <location evidence="1">Endomembrane system</location>
        <topology evidence="1">Multi-pass membrane protein</topology>
    </subcellularLocation>
</comment>
<gene>
    <name evidence="8" type="primary">stp_1</name>
    <name evidence="8" type="ORF">BSF38_00453</name>
</gene>
<dbReference type="InterPro" id="IPR011701">
    <property type="entry name" value="MFS"/>
</dbReference>
<keyword evidence="9" id="KW-1185">Reference proteome</keyword>
<evidence type="ECO:0000256" key="4">
    <source>
        <dbReference type="ARBA" id="ARBA00022989"/>
    </source>
</evidence>
<feature type="transmembrane region" description="Helical" evidence="6">
    <location>
        <begin position="499"/>
        <end position="522"/>
    </location>
</feature>
<reference evidence="9" key="1">
    <citation type="submission" date="2016-12" db="EMBL/GenBank/DDBJ databases">
        <title>Comparative genomics of four Isosphaeraceae planctomycetes: a common pool of plasmids and glycoside hydrolase genes.</title>
        <authorList>
            <person name="Ivanova A."/>
        </authorList>
    </citation>
    <scope>NUCLEOTIDE SEQUENCE [LARGE SCALE GENOMIC DNA]</scope>
    <source>
        <strain evidence="9">PX4</strain>
    </source>
</reference>
<dbReference type="STRING" id="1387353.BSF38_00453"/>
<dbReference type="Pfam" id="PF07690">
    <property type="entry name" value="MFS_1"/>
    <property type="match status" value="1"/>
</dbReference>
<dbReference type="EMBL" id="CP019082">
    <property type="protein sequence ID" value="APW59040.1"/>
    <property type="molecule type" value="Genomic_DNA"/>
</dbReference>
<dbReference type="InterPro" id="IPR020846">
    <property type="entry name" value="MFS_dom"/>
</dbReference>
<feature type="transmembrane region" description="Helical" evidence="6">
    <location>
        <begin position="156"/>
        <end position="177"/>
    </location>
</feature>
<dbReference type="RefSeq" id="WP_145951934.1">
    <property type="nucleotide sequence ID" value="NZ_CP019082.1"/>
</dbReference>
<keyword evidence="4 6" id="KW-1133">Transmembrane helix</keyword>
<protein>
    <submittedName>
        <fullName evidence="8">Multidrug resistance protein Stp</fullName>
    </submittedName>
</protein>